<dbReference type="AlphaFoldDB" id="A0A316G1F6"/>
<dbReference type="SMART" id="SM00228">
    <property type="entry name" value="PDZ"/>
    <property type="match status" value="2"/>
</dbReference>
<proteinExistence type="inferred from homology"/>
<dbReference type="EMBL" id="QGGU01000001">
    <property type="protein sequence ID" value="PWK54512.1"/>
    <property type="molecule type" value="Genomic_DNA"/>
</dbReference>
<dbReference type="InterPro" id="IPR009003">
    <property type="entry name" value="Peptidase_S1_PA"/>
</dbReference>
<dbReference type="Pfam" id="PF13365">
    <property type="entry name" value="Trypsin_2"/>
    <property type="match status" value="1"/>
</dbReference>
<feature type="chain" id="PRO_5039301126" evidence="9">
    <location>
        <begin position="23"/>
        <end position="444"/>
    </location>
</feature>
<keyword evidence="5" id="KW-0378">Hydrolase</keyword>
<keyword evidence="2 11" id="KW-0645">Protease</keyword>
<keyword evidence="4" id="KW-0677">Repeat</keyword>
<dbReference type="SUPFAM" id="SSF50494">
    <property type="entry name" value="Trypsin-like serine proteases"/>
    <property type="match status" value="1"/>
</dbReference>
<feature type="active site" description="Charge relay system" evidence="7">
    <location>
        <position position="129"/>
    </location>
</feature>
<name>A0A316G1F6_9GAMM</name>
<dbReference type="GO" id="GO:0042597">
    <property type="term" value="C:periplasmic space"/>
    <property type="evidence" value="ECO:0007669"/>
    <property type="project" value="TreeGrafter"/>
</dbReference>
<feature type="active site" description="Charge relay system" evidence="7">
    <location>
        <position position="99"/>
    </location>
</feature>
<feature type="binding site" evidence="8">
    <location>
        <begin position="201"/>
        <end position="203"/>
    </location>
    <ligand>
        <name>substrate</name>
    </ligand>
</feature>
<dbReference type="InterPro" id="IPR001940">
    <property type="entry name" value="Peptidase_S1C"/>
</dbReference>
<dbReference type="RefSeq" id="WP_109761625.1">
    <property type="nucleotide sequence ID" value="NZ_QGGU01000001.1"/>
</dbReference>
<evidence type="ECO:0000256" key="1">
    <source>
        <dbReference type="ARBA" id="ARBA00010541"/>
    </source>
</evidence>
<comment type="similarity">
    <text evidence="1">Belongs to the peptidase S1C family.</text>
</comment>
<dbReference type="GO" id="GO:0006515">
    <property type="term" value="P:protein quality control for misfolded or incompletely synthesized proteins"/>
    <property type="evidence" value="ECO:0007669"/>
    <property type="project" value="TreeGrafter"/>
</dbReference>
<evidence type="ECO:0000256" key="2">
    <source>
        <dbReference type="ARBA" id="ARBA00022670"/>
    </source>
</evidence>
<gene>
    <name evidence="11" type="ORF">C8D97_101366</name>
</gene>
<dbReference type="InterPro" id="IPR011782">
    <property type="entry name" value="Pept_S1C_Do"/>
</dbReference>
<dbReference type="PROSITE" id="PS50106">
    <property type="entry name" value="PDZ"/>
    <property type="match status" value="1"/>
</dbReference>
<dbReference type="SUPFAM" id="SSF50156">
    <property type="entry name" value="PDZ domain-like"/>
    <property type="match status" value="2"/>
</dbReference>
<dbReference type="InterPro" id="IPR001478">
    <property type="entry name" value="PDZ"/>
</dbReference>
<evidence type="ECO:0000259" key="10">
    <source>
        <dbReference type="PROSITE" id="PS50106"/>
    </source>
</evidence>
<evidence type="ECO:0000313" key="11">
    <source>
        <dbReference type="EMBL" id="PWK54512.1"/>
    </source>
</evidence>
<evidence type="ECO:0000256" key="9">
    <source>
        <dbReference type="SAM" id="SignalP"/>
    </source>
</evidence>
<feature type="active site" description="Charge relay system" evidence="7">
    <location>
        <position position="203"/>
    </location>
</feature>
<reference evidence="11 12" key="1">
    <citation type="submission" date="2018-05" db="EMBL/GenBank/DDBJ databases">
        <title>Genomic Encyclopedia of Type Strains, Phase IV (KMG-IV): sequencing the most valuable type-strain genomes for metagenomic binning, comparative biology and taxonomic classification.</title>
        <authorList>
            <person name="Goeker M."/>
        </authorList>
    </citation>
    <scope>NUCLEOTIDE SEQUENCE [LARGE SCALE GENOMIC DNA]</scope>
    <source>
        <strain evidence="11 12">DSM 25350</strain>
    </source>
</reference>
<dbReference type="Proteomes" id="UP000245790">
    <property type="component" value="Unassembled WGS sequence"/>
</dbReference>
<keyword evidence="12" id="KW-1185">Reference proteome</keyword>
<dbReference type="NCBIfam" id="TIGR02037">
    <property type="entry name" value="degP_htrA_DO"/>
    <property type="match status" value="1"/>
</dbReference>
<sequence length="444" mass="47377">MFRRLWFLSLIVLLGFASSLNAQLPRQVGSTPLPSLAPMLEQTNPAVVNIATTATIETPLMRDPVFGFLVPGPKQRQANSLGSGVIIDADRGLILTNHHVISGADEIQITLEDGREFSAELLGSDEETDVAVLKVNATGLSAVPLGDSDKLRVGDFVVAIGNPFSLGHSVTSGIVSAKGRSGLGIERYEDFIQTDAAINPGNSGGALVDLNGHLIGINTAILGPKGNIGIGFAIPINLAKTIMQHLLDYGEVRRGLLGISVQELTPSLARALGVQHNNGVVVTEVSPDSTAAKAGIQTTDILLSINGRKLKSAADLLNQEGLLPAGSEISLEMLRDNQRSTIQLVLAEPKITKRQGQQFHPLLQGVELGQKSGVTSEQAALEVVSVDKRSRAAYYGLRPGDKINGIGRYRVRNFDDLSKIIPATNRSLPLRVVRDAEQFLLILR</sequence>
<feature type="signal peptide" evidence="9">
    <location>
        <begin position="1"/>
        <end position="22"/>
    </location>
</feature>
<dbReference type="InterPro" id="IPR036034">
    <property type="entry name" value="PDZ_sf"/>
</dbReference>
<feature type="binding site" evidence="8">
    <location>
        <position position="99"/>
    </location>
    <ligand>
        <name>substrate</name>
    </ligand>
</feature>
<feature type="domain" description="PDZ" evidence="10">
    <location>
        <begin position="246"/>
        <end position="337"/>
    </location>
</feature>
<dbReference type="PANTHER" id="PTHR22939:SF129">
    <property type="entry name" value="SERINE PROTEASE HTRA2, MITOCHONDRIAL"/>
    <property type="match status" value="1"/>
</dbReference>
<dbReference type="Gene3D" id="2.40.10.120">
    <property type="match status" value="1"/>
</dbReference>
<dbReference type="GO" id="GO:0004252">
    <property type="term" value="F:serine-type endopeptidase activity"/>
    <property type="evidence" value="ECO:0007669"/>
    <property type="project" value="InterPro"/>
</dbReference>
<evidence type="ECO:0000256" key="7">
    <source>
        <dbReference type="PIRSR" id="PIRSR611782-1"/>
    </source>
</evidence>
<keyword evidence="3 9" id="KW-0732">Signal</keyword>
<accession>A0A316G1F6</accession>
<comment type="caution">
    <text evidence="11">The sequence shown here is derived from an EMBL/GenBank/DDBJ whole genome shotgun (WGS) entry which is preliminary data.</text>
</comment>
<dbReference type="PRINTS" id="PR00834">
    <property type="entry name" value="PROTEASES2C"/>
</dbReference>
<evidence type="ECO:0000256" key="6">
    <source>
        <dbReference type="ARBA" id="ARBA00022825"/>
    </source>
</evidence>
<dbReference type="OrthoDB" id="9758917at2"/>
<dbReference type="Gene3D" id="2.30.42.10">
    <property type="match status" value="2"/>
</dbReference>
<dbReference type="PANTHER" id="PTHR22939">
    <property type="entry name" value="SERINE PROTEASE FAMILY S1C HTRA-RELATED"/>
    <property type="match status" value="1"/>
</dbReference>
<evidence type="ECO:0000256" key="8">
    <source>
        <dbReference type="PIRSR" id="PIRSR611782-2"/>
    </source>
</evidence>
<dbReference type="Pfam" id="PF13180">
    <property type="entry name" value="PDZ_2"/>
    <property type="match status" value="1"/>
</dbReference>
<organism evidence="11 12">
    <name type="scientific">Pleionea mediterranea</name>
    <dbReference type="NCBI Taxonomy" id="523701"/>
    <lineage>
        <taxon>Bacteria</taxon>
        <taxon>Pseudomonadati</taxon>
        <taxon>Pseudomonadota</taxon>
        <taxon>Gammaproteobacteria</taxon>
        <taxon>Oceanospirillales</taxon>
        <taxon>Pleioneaceae</taxon>
        <taxon>Pleionea</taxon>
    </lineage>
</organism>
<feature type="binding site" evidence="8">
    <location>
        <position position="129"/>
    </location>
    <ligand>
        <name>substrate</name>
    </ligand>
</feature>
<protein>
    <submittedName>
        <fullName evidence="11">Serine protease Do/serine protease DegQ</fullName>
    </submittedName>
</protein>
<evidence type="ECO:0000256" key="5">
    <source>
        <dbReference type="ARBA" id="ARBA00022801"/>
    </source>
</evidence>
<evidence type="ECO:0000313" key="12">
    <source>
        <dbReference type="Proteomes" id="UP000245790"/>
    </source>
</evidence>
<evidence type="ECO:0000256" key="4">
    <source>
        <dbReference type="ARBA" id="ARBA00022737"/>
    </source>
</evidence>
<keyword evidence="6" id="KW-0720">Serine protease</keyword>
<evidence type="ECO:0000256" key="3">
    <source>
        <dbReference type="ARBA" id="ARBA00022729"/>
    </source>
</evidence>